<dbReference type="OrthoDB" id="9800865at2"/>
<evidence type="ECO:0000256" key="1">
    <source>
        <dbReference type="ARBA" id="ARBA00002151"/>
    </source>
</evidence>
<dbReference type="GO" id="GO:0008270">
    <property type="term" value="F:zinc ion binding"/>
    <property type="evidence" value="ECO:0007669"/>
    <property type="project" value="InterPro"/>
</dbReference>
<keyword evidence="8 13" id="KW-0378">Hydrolase</keyword>
<evidence type="ECO:0000256" key="7">
    <source>
        <dbReference type="ARBA" id="ARBA00022723"/>
    </source>
</evidence>
<evidence type="ECO:0000256" key="5">
    <source>
        <dbReference type="ARBA" id="ARBA00007417"/>
    </source>
</evidence>
<comment type="similarity">
    <text evidence="5 13">In the C-terminal section; belongs to the HTP reductase family.</text>
</comment>
<feature type="binding site" evidence="16">
    <location>
        <position position="78"/>
    </location>
    <ligand>
        <name>Zn(2+)</name>
        <dbReference type="ChEBI" id="CHEBI:29105"/>
        <note>catalytic</note>
    </ligand>
</feature>
<evidence type="ECO:0000256" key="12">
    <source>
        <dbReference type="ARBA" id="ARBA00023268"/>
    </source>
</evidence>
<dbReference type="SUPFAM" id="SSF53597">
    <property type="entry name" value="Dihydrofolate reductase-like"/>
    <property type="match status" value="1"/>
</dbReference>
<dbReference type="GO" id="GO:0008703">
    <property type="term" value="F:5-amino-6-(5-phosphoribosylamino)uracil reductase activity"/>
    <property type="evidence" value="ECO:0007669"/>
    <property type="project" value="UniProtKB-EC"/>
</dbReference>
<evidence type="ECO:0000256" key="8">
    <source>
        <dbReference type="ARBA" id="ARBA00022801"/>
    </source>
</evidence>
<dbReference type="Gene3D" id="3.40.140.10">
    <property type="entry name" value="Cytidine Deaminase, domain 2"/>
    <property type="match status" value="1"/>
</dbReference>
<dbReference type="NCBIfam" id="TIGR00326">
    <property type="entry name" value="eubact_ribD"/>
    <property type="match status" value="1"/>
</dbReference>
<evidence type="ECO:0000256" key="15">
    <source>
        <dbReference type="PIRSR" id="PIRSR006769-2"/>
    </source>
</evidence>
<dbReference type="NCBIfam" id="TIGR00227">
    <property type="entry name" value="ribD_Cterm"/>
    <property type="match status" value="1"/>
</dbReference>
<dbReference type="InterPro" id="IPR011549">
    <property type="entry name" value="RibD_C"/>
</dbReference>
<dbReference type="GO" id="GO:0050661">
    <property type="term" value="F:NADP binding"/>
    <property type="evidence" value="ECO:0007669"/>
    <property type="project" value="InterPro"/>
</dbReference>
<sequence>MQRALSLAKRGLYTTRPNPAVGCVLVKDGKVIGEGFHPKAGQPHAEVFALRAAGDLAVGATAYVTLEPCSHFGRTPPCANALIAAQVSRVVMATLDANPQVAGQGLARLEAAGIATRVGVCEAEARALNVGFLQTMAGQRPYVRLKVAASLDGRTAMSSGESKWITGSAARLDVQHYRAMSGAVITGIGTVLADDPLLNVRQVSDGTPLETIPQPLRVVIDRHQRMPSNAQILKDPDSVLMVTLNPEESKLKDSAECWQYQSLALLLDELKQKKQIHDVLVEAGATLSGAFIAAGLVDELIVYLAPTLLGSLARPMFDLPFLHMSEQIRWQTVSVTPVGDDLKWVLRSV</sequence>
<keyword evidence="7 13" id="KW-0479">Metal-binding</keyword>
<comment type="function">
    <text evidence="1 13">Converts 2,5-diamino-6-(ribosylamino)-4(3h)-pyrimidinone 5'-phosphate into 5-amino-6-(ribosylamino)-2,4(1h,3h)-pyrimidinedione 5'-phosphate.</text>
</comment>
<feature type="binding site" evidence="15">
    <location>
        <position position="194"/>
    </location>
    <ligand>
        <name>NADP(+)</name>
        <dbReference type="ChEBI" id="CHEBI:58349"/>
    </ligand>
</feature>
<keyword evidence="6 13" id="KW-0686">Riboflavin biosynthesis</keyword>
<proteinExistence type="inferred from homology"/>
<dbReference type="PIRSF" id="PIRSF006769">
    <property type="entry name" value="RibD"/>
    <property type="match status" value="1"/>
</dbReference>
<comment type="cofactor">
    <cofactor evidence="13 16">
        <name>Zn(2+)</name>
        <dbReference type="ChEBI" id="CHEBI:29105"/>
    </cofactor>
    <text evidence="13 16">Binds 1 zinc ion.</text>
</comment>
<evidence type="ECO:0000256" key="14">
    <source>
        <dbReference type="PIRSR" id="PIRSR006769-1"/>
    </source>
</evidence>
<dbReference type="FunFam" id="3.40.140.10:FF:000025">
    <property type="entry name" value="Riboflavin biosynthesis protein RibD"/>
    <property type="match status" value="1"/>
</dbReference>
<dbReference type="SUPFAM" id="SSF53927">
    <property type="entry name" value="Cytidine deaminase-like"/>
    <property type="match status" value="1"/>
</dbReference>
<dbReference type="GO" id="GO:0008835">
    <property type="term" value="F:diaminohydroxyphosphoribosylaminopyrimidine deaminase activity"/>
    <property type="evidence" value="ECO:0007669"/>
    <property type="project" value="UniProtKB-EC"/>
</dbReference>
<dbReference type="PROSITE" id="PS00903">
    <property type="entry name" value="CYT_DCMP_DEAMINASES_1"/>
    <property type="match status" value="1"/>
</dbReference>
<evidence type="ECO:0000313" key="18">
    <source>
        <dbReference type="EMBL" id="AXI04471.1"/>
    </source>
</evidence>
<keyword evidence="11 13" id="KW-0560">Oxidoreductase</keyword>
<feature type="binding site" evidence="16">
    <location>
        <position position="44"/>
    </location>
    <ligand>
        <name>Zn(2+)</name>
        <dbReference type="ChEBI" id="CHEBI:29105"/>
        <note>catalytic</note>
    </ligand>
</feature>
<dbReference type="Pfam" id="PF01872">
    <property type="entry name" value="RibD_C"/>
    <property type="match status" value="1"/>
</dbReference>
<dbReference type="EC" id="1.1.1.193" evidence="13"/>
<comment type="similarity">
    <text evidence="4 13">In the N-terminal section; belongs to the cytidine and deoxycytidylate deaminase family.</text>
</comment>
<evidence type="ECO:0000313" key="19">
    <source>
        <dbReference type="Proteomes" id="UP000253940"/>
    </source>
</evidence>
<feature type="binding site" evidence="15">
    <location>
        <position position="162"/>
    </location>
    <ligand>
        <name>substrate</name>
    </ligand>
</feature>
<comment type="catalytic activity">
    <reaction evidence="13">
        <text>2,5-diamino-6-hydroxy-4-(5-phosphoribosylamino)-pyrimidine + H2O + H(+) = 5-amino-6-(5-phospho-D-ribosylamino)uracil + NH4(+)</text>
        <dbReference type="Rhea" id="RHEA:21868"/>
        <dbReference type="ChEBI" id="CHEBI:15377"/>
        <dbReference type="ChEBI" id="CHEBI:15378"/>
        <dbReference type="ChEBI" id="CHEBI:28938"/>
        <dbReference type="ChEBI" id="CHEBI:58453"/>
        <dbReference type="ChEBI" id="CHEBI:58614"/>
        <dbReference type="EC" id="3.5.4.26"/>
    </reaction>
</comment>
<dbReference type="KEGG" id="mbah:HYN46_02370"/>
<reference evidence="18 19" key="1">
    <citation type="submission" date="2018-07" db="EMBL/GenBank/DDBJ databases">
        <title>Genome sequencing of Moraxellaceae gen. HYN0046.</title>
        <authorList>
            <person name="Kim M."/>
            <person name="Yi H."/>
        </authorList>
    </citation>
    <scope>NUCLEOTIDE SEQUENCE [LARGE SCALE GENOMIC DNA]</scope>
    <source>
        <strain evidence="18 19">HYN0046</strain>
    </source>
</reference>
<dbReference type="InterPro" id="IPR002125">
    <property type="entry name" value="CMP_dCMP_dom"/>
</dbReference>
<feature type="binding site" evidence="15">
    <location>
        <position position="190"/>
    </location>
    <ligand>
        <name>NADP(+)</name>
        <dbReference type="ChEBI" id="CHEBI:58349"/>
    </ligand>
</feature>
<feature type="active site" description="Proton donor" evidence="14">
    <location>
        <position position="46"/>
    </location>
</feature>
<keyword evidence="12" id="KW-0511">Multifunctional enzyme</keyword>
<dbReference type="CDD" id="cd01284">
    <property type="entry name" value="Riboflavin_deaminase-reductase"/>
    <property type="match status" value="1"/>
</dbReference>
<organism evidence="18 19">
    <name type="scientific">Aquirhabdus parva</name>
    <dbReference type="NCBI Taxonomy" id="2283318"/>
    <lineage>
        <taxon>Bacteria</taxon>
        <taxon>Pseudomonadati</taxon>
        <taxon>Pseudomonadota</taxon>
        <taxon>Gammaproteobacteria</taxon>
        <taxon>Moraxellales</taxon>
        <taxon>Moraxellaceae</taxon>
        <taxon>Aquirhabdus</taxon>
    </lineage>
</organism>
<dbReference type="InterPro" id="IPR050765">
    <property type="entry name" value="Riboflavin_Biosynth_HTPR"/>
</dbReference>
<evidence type="ECO:0000256" key="3">
    <source>
        <dbReference type="ARBA" id="ARBA00004910"/>
    </source>
</evidence>
<feature type="binding site" evidence="16">
    <location>
        <position position="69"/>
    </location>
    <ligand>
        <name>Zn(2+)</name>
        <dbReference type="ChEBI" id="CHEBI:29105"/>
        <note>catalytic</note>
    </ligand>
</feature>
<dbReference type="Proteomes" id="UP000253940">
    <property type="component" value="Chromosome"/>
</dbReference>
<evidence type="ECO:0000256" key="6">
    <source>
        <dbReference type="ARBA" id="ARBA00022619"/>
    </source>
</evidence>
<dbReference type="AlphaFoldDB" id="A0A345PB12"/>
<feature type="binding site" evidence="15">
    <location>
        <begin position="284"/>
        <end position="290"/>
    </location>
    <ligand>
        <name>NADP(+)</name>
        <dbReference type="ChEBI" id="CHEBI:58349"/>
    </ligand>
</feature>
<dbReference type="InterPro" id="IPR024072">
    <property type="entry name" value="DHFR-like_dom_sf"/>
</dbReference>
<evidence type="ECO:0000256" key="11">
    <source>
        <dbReference type="ARBA" id="ARBA00023002"/>
    </source>
</evidence>
<feature type="binding site" evidence="15">
    <location>
        <position position="178"/>
    </location>
    <ligand>
        <name>substrate</name>
    </ligand>
</feature>
<dbReference type="InterPro" id="IPR016193">
    <property type="entry name" value="Cytidine_deaminase-like"/>
</dbReference>
<dbReference type="UniPathway" id="UPA00275">
    <property type="reaction ID" value="UER00401"/>
</dbReference>
<feature type="binding site" evidence="15">
    <location>
        <position position="198"/>
    </location>
    <ligand>
        <name>substrate</name>
    </ligand>
</feature>
<feature type="binding site" evidence="15">
    <location>
        <position position="201"/>
    </location>
    <ligand>
        <name>substrate</name>
    </ligand>
</feature>
<evidence type="ECO:0000256" key="4">
    <source>
        <dbReference type="ARBA" id="ARBA00005259"/>
    </source>
</evidence>
<dbReference type="GO" id="GO:0009231">
    <property type="term" value="P:riboflavin biosynthetic process"/>
    <property type="evidence" value="ECO:0007669"/>
    <property type="project" value="UniProtKB-UniPathway"/>
</dbReference>
<keyword evidence="10 13" id="KW-0521">NADP</keyword>
<accession>A0A345PB12</accession>
<keyword evidence="9 13" id="KW-0862">Zinc</keyword>
<dbReference type="Pfam" id="PF00383">
    <property type="entry name" value="dCMP_cyt_deam_1"/>
    <property type="match status" value="1"/>
</dbReference>
<evidence type="ECO:0000256" key="9">
    <source>
        <dbReference type="ARBA" id="ARBA00022833"/>
    </source>
</evidence>
<feature type="binding site" evidence="15">
    <location>
        <position position="164"/>
    </location>
    <ligand>
        <name>NADP(+)</name>
        <dbReference type="ChEBI" id="CHEBI:58349"/>
    </ligand>
</feature>
<name>A0A345PB12_9GAMM</name>
<dbReference type="InterPro" id="IPR004794">
    <property type="entry name" value="Eubact_RibD"/>
</dbReference>
<feature type="binding site" evidence="15">
    <location>
        <position position="282"/>
    </location>
    <ligand>
        <name>substrate</name>
    </ligand>
</feature>
<protein>
    <recommendedName>
        <fullName evidence="13">Riboflavin biosynthesis protein RibD</fullName>
    </recommendedName>
    <domain>
        <recommendedName>
            <fullName evidence="13">Diaminohydroxyphosphoribosylaminopyrimidine deaminase</fullName>
            <shortName evidence="13">DRAP deaminase</shortName>
            <ecNumber evidence="13">3.5.4.26</ecNumber>
        </recommendedName>
        <alternativeName>
            <fullName evidence="13">Riboflavin-specific deaminase</fullName>
        </alternativeName>
    </domain>
    <domain>
        <recommendedName>
            <fullName evidence="13">5-amino-6-(5-phosphoribosylamino)uracil reductase</fullName>
            <ecNumber evidence="13">1.1.1.193</ecNumber>
        </recommendedName>
        <alternativeName>
            <fullName evidence="13">HTP reductase</fullName>
        </alternativeName>
    </domain>
</protein>
<evidence type="ECO:0000256" key="10">
    <source>
        <dbReference type="ARBA" id="ARBA00022857"/>
    </source>
</evidence>
<feature type="binding site" evidence="15">
    <location>
        <position position="148"/>
    </location>
    <ligand>
        <name>NADP(+)</name>
        <dbReference type="ChEBI" id="CHEBI:58349"/>
    </ligand>
</feature>
<comment type="pathway">
    <text evidence="2 13">Cofactor biosynthesis; riboflavin biosynthesis; 5-amino-6-(D-ribitylamino)uracil from GTP: step 2/4.</text>
</comment>
<dbReference type="InterPro" id="IPR016192">
    <property type="entry name" value="APOBEC/CMP_deaminase_Zn-bd"/>
</dbReference>
<dbReference type="EMBL" id="CP031222">
    <property type="protein sequence ID" value="AXI04471.1"/>
    <property type="molecule type" value="Genomic_DNA"/>
</dbReference>
<dbReference type="InterPro" id="IPR002734">
    <property type="entry name" value="RibDG_C"/>
</dbReference>
<dbReference type="PANTHER" id="PTHR38011:SF7">
    <property type="entry name" value="2,5-DIAMINO-6-RIBOSYLAMINO-4(3H)-PYRIMIDINONE 5'-PHOSPHATE REDUCTASE"/>
    <property type="match status" value="1"/>
</dbReference>
<dbReference type="Gene3D" id="3.40.430.10">
    <property type="entry name" value="Dihydrofolate Reductase, subunit A"/>
    <property type="match status" value="1"/>
</dbReference>
<feature type="domain" description="CMP/dCMP-type deaminase" evidence="17">
    <location>
        <begin position="1"/>
        <end position="117"/>
    </location>
</feature>
<evidence type="ECO:0000256" key="16">
    <source>
        <dbReference type="PIRSR" id="PIRSR006769-3"/>
    </source>
</evidence>
<dbReference type="PROSITE" id="PS51747">
    <property type="entry name" value="CYT_DCMP_DEAMINASES_2"/>
    <property type="match status" value="1"/>
</dbReference>
<dbReference type="PANTHER" id="PTHR38011">
    <property type="entry name" value="DIHYDROFOLATE REDUCTASE FAMILY PROTEIN (AFU_ORTHOLOGUE AFUA_8G06820)"/>
    <property type="match status" value="1"/>
</dbReference>
<dbReference type="EC" id="3.5.4.26" evidence="13"/>
<evidence type="ECO:0000256" key="13">
    <source>
        <dbReference type="PIRNR" id="PIRNR006769"/>
    </source>
</evidence>
<evidence type="ECO:0000256" key="2">
    <source>
        <dbReference type="ARBA" id="ARBA00004882"/>
    </source>
</evidence>
<keyword evidence="19" id="KW-1185">Reference proteome</keyword>
<gene>
    <name evidence="18" type="primary">ribD</name>
    <name evidence="18" type="ORF">HYN46_02370</name>
</gene>
<comment type="pathway">
    <text evidence="3 13">Cofactor biosynthesis; riboflavin biosynthesis; 5-amino-6-(D-ribitylamino)uracil from GTP: step 3/4.</text>
</comment>
<evidence type="ECO:0000259" key="17">
    <source>
        <dbReference type="PROSITE" id="PS51747"/>
    </source>
</evidence>
<comment type="catalytic activity">
    <reaction evidence="13">
        <text>5-amino-6-(5-phospho-D-ribitylamino)uracil + NADP(+) = 5-amino-6-(5-phospho-D-ribosylamino)uracil + NADPH + H(+)</text>
        <dbReference type="Rhea" id="RHEA:17845"/>
        <dbReference type="ChEBI" id="CHEBI:15378"/>
        <dbReference type="ChEBI" id="CHEBI:57783"/>
        <dbReference type="ChEBI" id="CHEBI:58349"/>
        <dbReference type="ChEBI" id="CHEBI:58421"/>
        <dbReference type="ChEBI" id="CHEBI:58453"/>
        <dbReference type="EC" id="1.1.1.193"/>
    </reaction>
</comment>